<accession>A0A6J6DVF6</accession>
<organism evidence="1">
    <name type="scientific">freshwater metagenome</name>
    <dbReference type="NCBI Taxonomy" id="449393"/>
    <lineage>
        <taxon>unclassified sequences</taxon>
        <taxon>metagenomes</taxon>
        <taxon>ecological metagenomes</taxon>
    </lineage>
</organism>
<name>A0A6J6DVF6_9ZZZZ</name>
<gene>
    <name evidence="1" type="ORF">UFOPK1684_00544</name>
</gene>
<protein>
    <submittedName>
        <fullName evidence="1">Unannotated protein</fullName>
    </submittedName>
</protein>
<dbReference type="AlphaFoldDB" id="A0A6J6DVF6"/>
<proteinExistence type="predicted"/>
<reference evidence="1" key="1">
    <citation type="submission" date="2020-05" db="EMBL/GenBank/DDBJ databases">
        <authorList>
            <person name="Chiriac C."/>
            <person name="Salcher M."/>
            <person name="Ghai R."/>
            <person name="Kavagutti S V."/>
        </authorList>
    </citation>
    <scope>NUCLEOTIDE SEQUENCE</scope>
</reference>
<evidence type="ECO:0000313" key="1">
    <source>
        <dbReference type="EMBL" id="CAB4568180.1"/>
    </source>
</evidence>
<dbReference type="EMBL" id="CAEZTM010000017">
    <property type="protein sequence ID" value="CAB4568180.1"/>
    <property type="molecule type" value="Genomic_DNA"/>
</dbReference>
<sequence length="51" mass="5592">MRTGGEFSLVEAKLELSVDEGTNRPSITVKRTQSLENPLIAHHGFAADIRV</sequence>